<feature type="domain" description="Cytochrome c assembly protein" evidence="7">
    <location>
        <begin position="88"/>
        <end position="276"/>
    </location>
</feature>
<protein>
    <submittedName>
        <fullName evidence="8">Cytochrome c-type biogenesis protein CcsA/ResC</fullName>
    </submittedName>
</protein>
<gene>
    <name evidence="8" type="ORF">MNBD_GAMMA16-440</name>
</gene>
<dbReference type="AlphaFoldDB" id="A0A3B0YQI7"/>
<dbReference type="Pfam" id="PF01578">
    <property type="entry name" value="Cytochrom_C_asm"/>
    <property type="match status" value="1"/>
</dbReference>
<dbReference type="GO" id="GO:0020037">
    <property type="term" value="F:heme binding"/>
    <property type="evidence" value="ECO:0007669"/>
    <property type="project" value="InterPro"/>
</dbReference>
<evidence type="ECO:0000256" key="2">
    <source>
        <dbReference type="ARBA" id="ARBA00022692"/>
    </source>
</evidence>
<feature type="transmembrane region" description="Helical" evidence="6">
    <location>
        <begin position="190"/>
        <end position="214"/>
    </location>
</feature>
<dbReference type="InterPro" id="IPR002541">
    <property type="entry name" value="Cyt_c_assembly"/>
</dbReference>
<feature type="transmembrane region" description="Helical" evidence="6">
    <location>
        <begin position="151"/>
        <end position="170"/>
    </location>
</feature>
<evidence type="ECO:0000256" key="1">
    <source>
        <dbReference type="ARBA" id="ARBA00004141"/>
    </source>
</evidence>
<organism evidence="8">
    <name type="scientific">hydrothermal vent metagenome</name>
    <dbReference type="NCBI Taxonomy" id="652676"/>
    <lineage>
        <taxon>unclassified sequences</taxon>
        <taxon>metagenomes</taxon>
        <taxon>ecological metagenomes</taxon>
    </lineage>
</organism>
<evidence type="ECO:0000256" key="5">
    <source>
        <dbReference type="ARBA" id="ARBA00023136"/>
    </source>
</evidence>
<evidence type="ECO:0000256" key="6">
    <source>
        <dbReference type="SAM" id="Phobius"/>
    </source>
</evidence>
<name>A0A3B0YQI7_9ZZZZ</name>
<comment type="subcellular location">
    <subcellularLocation>
        <location evidence="1">Membrane</location>
        <topology evidence="1">Multi-pass membrane protein</topology>
    </subcellularLocation>
</comment>
<proteinExistence type="predicted"/>
<reference evidence="8" key="1">
    <citation type="submission" date="2018-06" db="EMBL/GenBank/DDBJ databases">
        <authorList>
            <person name="Zhirakovskaya E."/>
        </authorList>
    </citation>
    <scope>NUCLEOTIDE SEQUENCE</scope>
</reference>
<dbReference type="InterPro" id="IPR045062">
    <property type="entry name" value="Cyt_c_biogenesis_CcsA/CcmC"/>
</dbReference>
<evidence type="ECO:0000259" key="7">
    <source>
        <dbReference type="Pfam" id="PF01578"/>
    </source>
</evidence>
<feature type="transmembrane region" description="Helical" evidence="6">
    <location>
        <begin position="220"/>
        <end position="241"/>
    </location>
</feature>
<evidence type="ECO:0000256" key="3">
    <source>
        <dbReference type="ARBA" id="ARBA00022748"/>
    </source>
</evidence>
<sequence>MFAEVPWLWAGLAAYGIATYYAFQGVAQYRDAASGLLVKELYSEAGEKRVLFFLVFGVVLLTICMTVRWLRIDHGPFVDLFELLISQIWSLGLIYAVSYWLFPLLRPTAVIVLPMLWIMGIWVLTLEVTSIPNPPTYFNDWKWAHVGFGKFFLAFCLIGTGLAGLIFARMHPYFARFFLFMPEDKVLDNYAWRFMLLAFVFESLMLIAGAVWAQDAWGRYWAWDALETSAFLNWLVLGAAIHARFTYNISIRAGAIAIVSVFIFAFITYFGIPFYSGAAHKGVI</sequence>
<keyword evidence="3" id="KW-0201">Cytochrome c-type biogenesis</keyword>
<dbReference type="PANTHER" id="PTHR30071:SF1">
    <property type="entry name" value="CYTOCHROME B_B6 PROTEIN-RELATED"/>
    <property type="match status" value="1"/>
</dbReference>
<dbReference type="PANTHER" id="PTHR30071">
    <property type="entry name" value="HEME EXPORTER PROTEIN C"/>
    <property type="match status" value="1"/>
</dbReference>
<keyword evidence="2 6" id="KW-0812">Transmembrane</keyword>
<keyword evidence="5 6" id="KW-0472">Membrane</keyword>
<feature type="transmembrane region" description="Helical" evidence="6">
    <location>
        <begin position="109"/>
        <end position="131"/>
    </location>
</feature>
<feature type="transmembrane region" description="Helical" evidence="6">
    <location>
        <begin position="6"/>
        <end position="29"/>
    </location>
</feature>
<dbReference type="GO" id="GO:0005886">
    <property type="term" value="C:plasma membrane"/>
    <property type="evidence" value="ECO:0007669"/>
    <property type="project" value="TreeGrafter"/>
</dbReference>
<feature type="transmembrane region" description="Helical" evidence="6">
    <location>
        <begin position="253"/>
        <end position="272"/>
    </location>
</feature>
<keyword evidence="4 6" id="KW-1133">Transmembrane helix</keyword>
<evidence type="ECO:0000256" key="4">
    <source>
        <dbReference type="ARBA" id="ARBA00022989"/>
    </source>
</evidence>
<dbReference type="GO" id="GO:0017004">
    <property type="term" value="P:cytochrome complex assembly"/>
    <property type="evidence" value="ECO:0007669"/>
    <property type="project" value="UniProtKB-KW"/>
</dbReference>
<feature type="transmembrane region" description="Helical" evidence="6">
    <location>
        <begin position="83"/>
        <end position="102"/>
    </location>
</feature>
<feature type="transmembrane region" description="Helical" evidence="6">
    <location>
        <begin position="50"/>
        <end position="71"/>
    </location>
</feature>
<evidence type="ECO:0000313" key="8">
    <source>
        <dbReference type="EMBL" id="VAW83138.1"/>
    </source>
</evidence>
<dbReference type="EMBL" id="UOFO01000002">
    <property type="protein sequence ID" value="VAW83138.1"/>
    <property type="molecule type" value="Genomic_DNA"/>
</dbReference>
<accession>A0A3B0YQI7</accession>